<dbReference type="Proteomes" id="UP000799118">
    <property type="component" value="Unassembled WGS sequence"/>
</dbReference>
<dbReference type="EMBL" id="ML769456">
    <property type="protein sequence ID" value="KAE9400433.1"/>
    <property type="molecule type" value="Genomic_DNA"/>
</dbReference>
<dbReference type="InterPro" id="IPR031107">
    <property type="entry name" value="Small_HSP"/>
</dbReference>
<evidence type="ECO:0000256" key="1">
    <source>
        <dbReference type="ARBA" id="ARBA00023016"/>
    </source>
</evidence>
<organism evidence="6 7">
    <name type="scientific">Gymnopus androsaceus JB14</name>
    <dbReference type="NCBI Taxonomy" id="1447944"/>
    <lineage>
        <taxon>Eukaryota</taxon>
        <taxon>Fungi</taxon>
        <taxon>Dikarya</taxon>
        <taxon>Basidiomycota</taxon>
        <taxon>Agaricomycotina</taxon>
        <taxon>Agaricomycetes</taxon>
        <taxon>Agaricomycetidae</taxon>
        <taxon>Agaricales</taxon>
        <taxon>Marasmiineae</taxon>
        <taxon>Omphalotaceae</taxon>
        <taxon>Gymnopus</taxon>
    </lineage>
</organism>
<dbReference type="InterPro" id="IPR008978">
    <property type="entry name" value="HSP20-like_chaperone"/>
</dbReference>
<evidence type="ECO:0000259" key="5">
    <source>
        <dbReference type="PROSITE" id="PS01031"/>
    </source>
</evidence>
<evidence type="ECO:0000256" key="2">
    <source>
        <dbReference type="PROSITE-ProRule" id="PRU00285"/>
    </source>
</evidence>
<reference evidence="6" key="1">
    <citation type="journal article" date="2019" name="Environ. Microbiol.">
        <title>Fungal ecological strategies reflected in gene transcription - a case study of two litter decomposers.</title>
        <authorList>
            <person name="Barbi F."/>
            <person name="Kohler A."/>
            <person name="Barry K."/>
            <person name="Baskaran P."/>
            <person name="Daum C."/>
            <person name="Fauchery L."/>
            <person name="Ihrmark K."/>
            <person name="Kuo A."/>
            <person name="LaButti K."/>
            <person name="Lipzen A."/>
            <person name="Morin E."/>
            <person name="Grigoriev I.V."/>
            <person name="Henrissat B."/>
            <person name="Lindahl B."/>
            <person name="Martin F."/>
        </authorList>
    </citation>
    <scope>NUCLEOTIDE SEQUENCE</scope>
    <source>
        <strain evidence="6">JB14</strain>
    </source>
</reference>
<sequence length="191" mass="20824">MSIARQLLSEFRPLFRMLEEPITRTPASFPSQYNSLFNDPFFNSPSFSARPALDVSEEGNKYIVEVELPGVPKENVDVRIGDHGHSLTIEGKATNTNRHTAAADNATAANENQPSSSETAGDSTTTITNQAEQPKQLSVERQFVANTSFTRTVWLSRPVDGNSVSAQLKDGVLTLTLPKSEDKGSVKVSVE</sequence>
<accession>A0A6A4HR41</accession>
<keyword evidence="1" id="KW-0346">Stress response</keyword>
<evidence type="ECO:0000313" key="6">
    <source>
        <dbReference type="EMBL" id="KAE9400433.1"/>
    </source>
</evidence>
<dbReference type="OrthoDB" id="1431247at2759"/>
<dbReference type="PANTHER" id="PTHR11527">
    <property type="entry name" value="HEAT-SHOCK PROTEIN 20 FAMILY MEMBER"/>
    <property type="match status" value="1"/>
</dbReference>
<dbReference type="AlphaFoldDB" id="A0A6A4HR41"/>
<dbReference type="PROSITE" id="PS01031">
    <property type="entry name" value="SHSP"/>
    <property type="match status" value="1"/>
</dbReference>
<evidence type="ECO:0000256" key="4">
    <source>
        <dbReference type="SAM" id="MobiDB-lite"/>
    </source>
</evidence>
<name>A0A6A4HR41_9AGAR</name>
<dbReference type="InterPro" id="IPR002068">
    <property type="entry name" value="A-crystallin/Hsp20_dom"/>
</dbReference>
<evidence type="ECO:0000313" key="7">
    <source>
        <dbReference type="Proteomes" id="UP000799118"/>
    </source>
</evidence>
<dbReference type="Gene3D" id="2.60.40.790">
    <property type="match status" value="1"/>
</dbReference>
<keyword evidence="7" id="KW-1185">Reference proteome</keyword>
<feature type="region of interest" description="Disordered" evidence="4">
    <location>
        <begin position="105"/>
        <end position="134"/>
    </location>
</feature>
<protein>
    <submittedName>
        <fullName evidence="6">HSP20-like chaperone</fullName>
    </submittedName>
</protein>
<feature type="compositionally biased region" description="Polar residues" evidence="4">
    <location>
        <begin position="111"/>
        <end position="134"/>
    </location>
</feature>
<gene>
    <name evidence="6" type="ORF">BT96DRAFT_857363</name>
</gene>
<dbReference type="SUPFAM" id="SSF49764">
    <property type="entry name" value="HSP20-like chaperones"/>
    <property type="match status" value="1"/>
</dbReference>
<comment type="similarity">
    <text evidence="2 3">Belongs to the small heat shock protein (HSP20) family.</text>
</comment>
<feature type="domain" description="SHSP" evidence="5">
    <location>
        <begin position="44"/>
        <end position="191"/>
    </location>
</feature>
<dbReference type="CDD" id="cd06464">
    <property type="entry name" value="ACD_sHsps-like"/>
    <property type="match status" value="1"/>
</dbReference>
<proteinExistence type="inferred from homology"/>
<dbReference type="Pfam" id="PF00011">
    <property type="entry name" value="HSP20"/>
    <property type="match status" value="1"/>
</dbReference>
<evidence type="ECO:0000256" key="3">
    <source>
        <dbReference type="RuleBase" id="RU003616"/>
    </source>
</evidence>